<comment type="caution">
    <text evidence="2">The sequence shown here is derived from an EMBL/GenBank/DDBJ whole genome shotgun (WGS) entry which is preliminary data.</text>
</comment>
<reference evidence="2 3" key="1">
    <citation type="submission" date="2020-10" db="EMBL/GenBank/DDBJ databases">
        <title>The Coptis chinensis genome and diversification of protoberbering-type alkaloids.</title>
        <authorList>
            <person name="Wang B."/>
            <person name="Shu S."/>
            <person name="Song C."/>
            <person name="Liu Y."/>
        </authorList>
    </citation>
    <scope>NUCLEOTIDE SEQUENCE [LARGE SCALE GENOMIC DNA]</scope>
    <source>
        <strain evidence="2">HL-2020</strain>
        <tissue evidence="2">Leaf</tissue>
    </source>
</reference>
<feature type="compositionally biased region" description="Polar residues" evidence="1">
    <location>
        <begin position="69"/>
        <end position="79"/>
    </location>
</feature>
<organism evidence="2 3">
    <name type="scientific">Coptis chinensis</name>
    <dbReference type="NCBI Taxonomy" id="261450"/>
    <lineage>
        <taxon>Eukaryota</taxon>
        <taxon>Viridiplantae</taxon>
        <taxon>Streptophyta</taxon>
        <taxon>Embryophyta</taxon>
        <taxon>Tracheophyta</taxon>
        <taxon>Spermatophyta</taxon>
        <taxon>Magnoliopsida</taxon>
        <taxon>Ranunculales</taxon>
        <taxon>Ranunculaceae</taxon>
        <taxon>Coptidoideae</taxon>
        <taxon>Coptis</taxon>
    </lineage>
</organism>
<feature type="compositionally biased region" description="Low complexity" evidence="1">
    <location>
        <begin position="37"/>
        <end position="67"/>
    </location>
</feature>
<accession>A0A835IP05</accession>
<gene>
    <name evidence="2" type="ORF">IFM89_015095</name>
</gene>
<evidence type="ECO:0000256" key="1">
    <source>
        <dbReference type="SAM" id="MobiDB-lite"/>
    </source>
</evidence>
<dbReference type="AlphaFoldDB" id="A0A835IP05"/>
<dbReference type="Proteomes" id="UP000631114">
    <property type="component" value="Unassembled WGS sequence"/>
</dbReference>
<proteinExistence type="predicted"/>
<name>A0A835IP05_9MAGN</name>
<evidence type="ECO:0000313" key="2">
    <source>
        <dbReference type="EMBL" id="KAF9620854.1"/>
    </source>
</evidence>
<sequence>MASSSQHRGISQSSPSSSSHRTLPQSSPSGAQHHTMSQSSPSSSQHRTMLQSSPSGSHQPSVSQPSQLVGDNTSQSSNDKLPIIVHADSRVTGDYGGKWSSKVGYWIRAIVPISYASWDKVDDSFKDEVWLKLMDKSNPKKKHKRTDGWKYGHKHRIGTVLKSAQECYGILEHVRLNGSANGQPSTPTAVVDSTSIPRTQQVPNSSNRNGSLNPPSRSTSFPKVKILGRKGEHVANGYVKTDNQKCRFRDIMVDEKVVYITNVLVGDTLVYDGPQDDILYLRDIADGIFLIWAGCRLQYED</sequence>
<feature type="region of interest" description="Disordered" evidence="1">
    <location>
        <begin position="178"/>
        <end position="222"/>
    </location>
</feature>
<protein>
    <submittedName>
        <fullName evidence="2">Uncharacterized protein</fullName>
    </submittedName>
</protein>
<evidence type="ECO:0000313" key="3">
    <source>
        <dbReference type="Proteomes" id="UP000631114"/>
    </source>
</evidence>
<feature type="region of interest" description="Disordered" evidence="1">
    <location>
        <begin position="1"/>
        <end position="81"/>
    </location>
</feature>
<feature type="compositionally biased region" description="Low complexity" evidence="1">
    <location>
        <begin position="1"/>
        <end position="29"/>
    </location>
</feature>
<keyword evidence="3" id="KW-1185">Reference proteome</keyword>
<dbReference type="EMBL" id="JADFTS010000002">
    <property type="protein sequence ID" value="KAF9620854.1"/>
    <property type="molecule type" value="Genomic_DNA"/>
</dbReference>
<feature type="compositionally biased region" description="Polar residues" evidence="1">
    <location>
        <begin position="178"/>
        <end position="221"/>
    </location>
</feature>